<evidence type="ECO:0000256" key="1">
    <source>
        <dbReference type="SAM" id="MobiDB-lite"/>
    </source>
</evidence>
<dbReference type="InterPro" id="IPR036397">
    <property type="entry name" value="RNaseH_sf"/>
</dbReference>
<reference evidence="3" key="1">
    <citation type="journal article" date="2006" name="Microbiology (Mosc.)">
        <title>Dual regulation of a polyethylene glycol degradative operon by AraC-type and GalR-type regulators in Sphingopyxis macrogoltabida strain 103.</title>
        <authorList>
            <person name="Charoenpanich J."/>
            <person name="Tani A."/>
            <person name="Moriwaki N."/>
            <person name="Kimbara K."/>
            <person name="Kawai F."/>
        </authorList>
    </citation>
    <scope>NUCLEOTIDE SEQUENCE</scope>
    <source>
        <strain evidence="3">203</strain>
    </source>
</reference>
<dbReference type="PANTHER" id="PTHR46889">
    <property type="entry name" value="TRANSPOSASE INSF FOR INSERTION SEQUENCE IS3B-RELATED"/>
    <property type="match status" value="1"/>
</dbReference>
<dbReference type="PANTHER" id="PTHR46889:SF4">
    <property type="entry name" value="TRANSPOSASE INSO FOR INSERTION SEQUENCE ELEMENT IS911B-RELATED"/>
    <property type="match status" value="1"/>
</dbReference>
<dbReference type="InterPro" id="IPR050900">
    <property type="entry name" value="Transposase_IS3/IS150/IS904"/>
</dbReference>
<dbReference type="SUPFAM" id="SSF53098">
    <property type="entry name" value="Ribonuclease H-like"/>
    <property type="match status" value="1"/>
</dbReference>
<proteinExistence type="predicted"/>
<dbReference type="InterPro" id="IPR001584">
    <property type="entry name" value="Integrase_cat-core"/>
</dbReference>
<accession>B3ITB6</accession>
<name>B3ITB6_SPHMC</name>
<reference evidence="3" key="2">
    <citation type="journal article" date="2007" name="Microbiology (Mosc.)">
        <title>Structure and conservation of a polyethylene glycol-degradative operon in sphingomonads.</title>
        <authorList>
            <person name="Tani A."/>
            <person name="Charoenpanich J."/>
            <person name="Mori T."/>
            <person name="Takeichi M."/>
            <person name="Kimbara K."/>
            <person name="Kawai F."/>
        </authorList>
    </citation>
    <scope>NUCLEOTIDE SEQUENCE</scope>
    <source>
        <strain evidence="3">203</strain>
    </source>
</reference>
<sequence>MARLAWQAGIKAQVGYKRRPDSYCGTPSVVIDNTLDRQFAVSASDAAWVTDTTFIRTHEGFAYLSVVIDLYSRAVVGWQIQSRQTADLVCQALLIAVWRRKPKNVVLIHSIRAHSLSPANEPGSSMPTISSTQWAGAGTAMIMRSLRASLTCSNANGSEGGHKKPAQKLGRMSSTTSKFYNPVRKHATNPMLSPVNFERQQKTNNEGV</sequence>
<evidence type="ECO:0000259" key="2">
    <source>
        <dbReference type="Pfam" id="PF00665"/>
    </source>
</evidence>
<feature type="region of interest" description="Disordered" evidence="1">
    <location>
        <begin position="154"/>
        <end position="208"/>
    </location>
</feature>
<feature type="domain" description="Integrase catalytic" evidence="2">
    <location>
        <begin position="45"/>
        <end position="109"/>
    </location>
</feature>
<evidence type="ECO:0000313" key="3">
    <source>
        <dbReference type="EMBL" id="BAG50052.1"/>
    </source>
</evidence>
<dbReference type="Gene3D" id="3.30.420.10">
    <property type="entry name" value="Ribonuclease H-like superfamily/Ribonuclease H"/>
    <property type="match status" value="1"/>
</dbReference>
<dbReference type="GO" id="GO:0003676">
    <property type="term" value="F:nucleic acid binding"/>
    <property type="evidence" value="ECO:0007669"/>
    <property type="project" value="InterPro"/>
</dbReference>
<dbReference type="InterPro" id="IPR012337">
    <property type="entry name" value="RNaseH-like_sf"/>
</dbReference>
<dbReference type="EMBL" id="AB239080">
    <property type="protein sequence ID" value="BAG50052.1"/>
    <property type="molecule type" value="Genomic_DNA"/>
</dbReference>
<dbReference type="GO" id="GO:0015074">
    <property type="term" value="P:DNA integration"/>
    <property type="evidence" value="ECO:0007669"/>
    <property type="project" value="InterPro"/>
</dbReference>
<dbReference type="Pfam" id="PF00665">
    <property type="entry name" value="rve"/>
    <property type="match status" value="1"/>
</dbReference>
<dbReference type="AlphaFoldDB" id="B3ITB6"/>
<organism evidence="3">
    <name type="scientific">Sphingopyxis macrogoltabida</name>
    <name type="common">Sphingomonas macrogoltabidus</name>
    <dbReference type="NCBI Taxonomy" id="33050"/>
    <lineage>
        <taxon>Bacteria</taxon>
        <taxon>Pseudomonadati</taxon>
        <taxon>Pseudomonadota</taxon>
        <taxon>Alphaproteobacteria</taxon>
        <taxon>Sphingomonadales</taxon>
        <taxon>Sphingomonadaceae</taxon>
        <taxon>Sphingopyxis</taxon>
    </lineage>
</organism>
<protein>
    <submittedName>
        <fullName evidence="3">Transposase</fullName>
    </submittedName>
</protein>